<gene>
    <name evidence="2" type="ORF">JTBM06_V1_260009</name>
</gene>
<organism evidence="2">
    <name type="scientific">uncultured Woeseiaceae bacterium</name>
    <dbReference type="NCBI Taxonomy" id="1983305"/>
    <lineage>
        <taxon>Bacteria</taxon>
        <taxon>Pseudomonadati</taxon>
        <taxon>Pseudomonadota</taxon>
        <taxon>Gammaproteobacteria</taxon>
        <taxon>Woeseiales</taxon>
        <taxon>Woeseiaceae</taxon>
        <taxon>environmental samples</taxon>
    </lineage>
</organism>
<reference evidence="2" key="1">
    <citation type="submission" date="2019-07" db="EMBL/GenBank/DDBJ databases">
        <authorList>
            <person name="Weber M."/>
            <person name="Kostadinov I."/>
            <person name="Kostadinov D I."/>
        </authorList>
    </citation>
    <scope>NUCLEOTIDE SEQUENCE</scope>
    <source>
        <strain evidence="2">Gfbio:sag-sample-m06:053724c1-46a9-4a36-b237-ea2bf867836b</strain>
    </source>
</reference>
<accession>A0A7D9H7D5</accession>
<protein>
    <submittedName>
        <fullName evidence="2">Uncharacterized protein</fullName>
    </submittedName>
</protein>
<feature type="region of interest" description="Disordered" evidence="1">
    <location>
        <begin position="63"/>
        <end position="88"/>
    </location>
</feature>
<evidence type="ECO:0000256" key="1">
    <source>
        <dbReference type="SAM" id="MobiDB-lite"/>
    </source>
</evidence>
<sequence>MGQQWVGSNYFLAGRPTFPVVSRRPRCFFDNCFKAFATRGQSLQRAAGIRIRAERKTGQLLAKIEGMGSRGGDRKSSRTTRLDDLSISQDQSSKWQKLAEPSDKEFERALVNGIANTVYSLLIQDIINEGTIE</sequence>
<evidence type="ECO:0000313" key="2">
    <source>
        <dbReference type="EMBL" id="VUX56066.1"/>
    </source>
</evidence>
<name>A0A7D9H7D5_9GAMM</name>
<dbReference type="EMBL" id="LR633967">
    <property type="protein sequence ID" value="VUX56066.1"/>
    <property type="molecule type" value="Genomic_DNA"/>
</dbReference>
<proteinExistence type="predicted"/>
<feature type="compositionally biased region" description="Basic and acidic residues" evidence="1">
    <location>
        <begin position="71"/>
        <end position="84"/>
    </location>
</feature>
<dbReference type="AlphaFoldDB" id="A0A7D9H7D5"/>